<proteinExistence type="predicted"/>
<dbReference type="AlphaFoldDB" id="A0A0N1HFB9"/>
<dbReference type="GeneID" id="28738429"/>
<dbReference type="Proteomes" id="UP000038010">
    <property type="component" value="Unassembled WGS sequence"/>
</dbReference>
<keyword evidence="2" id="KW-1185">Reference proteome</keyword>
<dbReference type="SUPFAM" id="SSF52047">
    <property type="entry name" value="RNI-like"/>
    <property type="match status" value="1"/>
</dbReference>
<evidence type="ECO:0000313" key="2">
    <source>
        <dbReference type="Proteomes" id="UP000038010"/>
    </source>
</evidence>
<dbReference type="InterPro" id="IPR032675">
    <property type="entry name" value="LRR_dom_sf"/>
</dbReference>
<name>A0A0N1HFB9_9EURO</name>
<accession>A0A0N1HFB9</accession>
<comment type="caution">
    <text evidence="1">The sequence shown here is derived from an EMBL/GenBank/DDBJ whole genome shotgun (WGS) entry which is preliminary data.</text>
</comment>
<dbReference type="EMBL" id="LFJN01000004">
    <property type="protein sequence ID" value="KPI43862.1"/>
    <property type="molecule type" value="Genomic_DNA"/>
</dbReference>
<sequence length="558" mass="63470">MNEAAMMEQPRYLLDLPQELLLSMVDYIQSKRDLYNVARTCRGLENVCMKRLYGNVALSDQEPPTHSTTLIRSHVVRAVSELTIYNGRYNARRAKPKAFPPHGSSAFDQKLLQTLKAVPSNNLRAFSSYHDTPVSEGYLELLAARQNQSLRHLRVYELCASLTESFILPNRLTVFECCSIGDGKLVWDLIRMNGSSLRRLRLGQEKQLLQQYSPRGHGMMEPLPSAESGLLQPAILTQLPQLEELELVGLDLRPLFPENIQEGLTLCNLTRVSVQSCSGADVFLRTLAEVFNFAQDSTQGLDTHSTIKLKHFSLRTEAPTSELKRSLTALLSSFTGLESLSLLFENGSVLERVSTLLGEHGPTLRTLALESRIQSRDNLGLDTSRAFGSGGYSQELWERSMHEICQLCPSLVELGFSFPWDDELVRLRKTPLPTLTQLKTIHIRNFPENRALSQVGDYTIKEYAHKFIDWVFPTLVGGQRPALETLAIGPTLYESRMRRPVSGRDLPEFKQTHFFGVDWAMTRFLRWNSMVSPVSERYMEEFREERPLEGVFEQVWLK</sequence>
<dbReference type="RefSeq" id="XP_018003825.1">
    <property type="nucleotide sequence ID" value="XM_018146549.1"/>
</dbReference>
<dbReference type="OrthoDB" id="5384871at2759"/>
<dbReference type="VEuPathDB" id="FungiDB:AB675_6270"/>
<organism evidence="1 2">
    <name type="scientific">Cyphellophora attinorum</name>
    <dbReference type="NCBI Taxonomy" id="1664694"/>
    <lineage>
        <taxon>Eukaryota</taxon>
        <taxon>Fungi</taxon>
        <taxon>Dikarya</taxon>
        <taxon>Ascomycota</taxon>
        <taxon>Pezizomycotina</taxon>
        <taxon>Eurotiomycetes</taxon>
        <taxon>Chaetothyriomycetidae</taxon>
        <taxon>Chaetothyriales</taxon>
        <taxon>Cyphellophoraceae</taxon>
        <taxon>Cyphellophora</taxon>
    </lineage>
</organism>
<gene>
    <name evidence="1" type="ORF">AB675_6270</name>
</gene>
<evidence type="ECO:0000313" key="1">
    <source>
        <dbReference type="EMBL" id="KPI43862.1"/>
    </source>
</evidence>
<protein>
    <recommendedName>
        <fullName evidence="3">F-box domain-containing protein</fullName>
    </recommendedName>
</protein>
<evidence type="ECO:0008006" key="3">
    <source>
        <dbReference type="Google" id="ProtNLM"/>
    </source>
</evidence>
<reference evidence="1 2" key="1">
    <citation type="submission" date="2015-06" db="EMBL/GenBank/DDBJ databases">
        <title>Draft genome of the ant-associated black yeast Phialophora attae CBS 131958.</title>
        <authorList>
            <person name="Moreno L.F."/>
            <person name="Stielow B.J."/>
            <person name="de Hoog S."/>
            <person name="Vicente V.A."/>
            <person name="Weiss V.A."/>
            <person name="de Vries M."/>
            <person name="Cruz L.M."/>
            <person name="Souza E.M."/>
        </authorList>
    </citation>
    <scope>NUCLEOTIDE SEQUENCE [LARGE SCALE GENOMIC DNA]</scope>
    <source>
        <strain evidence="1 2">CBS 131958</strain>
    </source>
</reference>
<dbReference type="Gene3D" id="3.80.10.10">
    <property type="entry name" value="Ribonuclease Inhibitor"/>
    <property type="match status" value="1"/>
</dbReference>